<comment type="caution">
    <text evidence="1">The sequence shown here is derived from an EMBL/GenBank/DDBJ whole genome shotgun (WGS) entry which is preliminary data.</text>
</comment>
<keyword evidence="2" id="KW-1185">Reference proteome</keyword>
<name>A0ABD2MSF5_9CUCU</name>
<sequence>MRGTSIQFYYFLTGASHTKNLAVKDLARNNVVLILCIPSHCSHRLQPLDVAFMKPSSLHHGDDMRMWLRSHGRMVNSGQAFLKAANMETAIKGFKNQISLEIPTLGTPTVQTAALLCVQPHKNLQTAVPNEMPYFRIPQDTPSSVDALAHKTTPFVHLLSVNDENSVENDKCVPTNYENLFF</sequence>
<proteinExistence type="predicted"/>
<dbReference type="Proteomes" id="UP001516400">
    <property type="component" value="Unassembled WGS sequence"/>
</dbReference>
<evidence type="ECO:0000313" key="2">
    <source>
        <dbReference type="Proteomes" id="UP001516400"/>
    </source>
</evidence>
<gene>
    <name evidence="1" type="ORF">HHI36_008388</name>
</gene>
<dbReference type="AlphaFoldDB" id="A0ABD2MSF5"/>
<evidence type="ECO:0000313" key="1">
    <source>
        <dbReference type="EMBL" id="KAL3269316.1"/>
    </source>
</evidence>
<organism evidence="1 2">
    <name type="scientific">Cryptolaemus montrouzieri</name>
    <dbReference type="NCBI Taxonomy" id="559131"/>
    <lineage>
        <taxon>Eukaryota</taxon>
        <taxon>Metazoa</taxon>
        <taxon>Ecdysozoa</taxon>
        <taxon>Arthropoda</taxon>
        <taxon>Hexapoda</taxon>
        <taxon>Insecta</taxon>
        <taxon>Pterygota</taxon>
        <taxon>Neoptera</taxon>
        <taxon>Endopterygota</taxon>
        <taxon>Coleoptera</taxon>
        <taxon>Polyphaga</taxon>
        <taxon>Cucujiformia</taxon>
        <taxon>Coccinelloidea</taxon>
        <taxon>Coccinellidae</taxon>
        <taxon>Scymninae</taxon>
        <taxon>Scymnini</taxon>
        <taxon>Cryptolaemus</taxon>
    </lineage>
</organism>
<protein>
    <recommendedName>
        <fullName evidence="3">DDE-1 domain-containing protein</fullName>
    </recommendedName>
</protein>
<dbReference type="EMBL" id="JABFTP020000021">
    <property type="protein sequence ID" value="KAL3269316.1"/>
    <property type="molecule type" value="Genomic_DNA"/>
</dbReference>
<evidence type="ECO:0008006" key="3">
    <source>
        <dbReference type="Google" id="ProtNLM"/>
    </source>
</evidence>
<reference evidence="1 2" key="1">
    <citation type="journal article" date="2021" name="BMC Biol.">
        <title>Horizontally acquired antibacterial genes associated with adaptive radiation of ladybird beetles.</title>
        <authorList>
            <person name="Li H.S."/>
            <person name="Tang X.F."/>
            <person name="Huang Y.H."/>
            <person name="Xu Z.Y."/>
            <person name="Chen M.L."/>
            <person name="Du X.Y."/>
            <person name="Qiu B.Y."/>
            <person name="Chen P.T."/>
            <person name="Zhang W."/>
            <person name="Slipinski A."/>
            <person name="Escalona H.E."/>
            <person name="Waterhouse R.M."/>
            <person name="Zwick A."/>
            <person name="Pang H."/>
        </authorList>
    </citation>
    <scope>NUCLEOTIDE SEQUENCE [LARGE SCALE GENOMIC DNA]</scope>
    <source>
        <strain evidence="1">SYSU2018</strain>
    </source>
</reference>
<accession>A0ABD2MSF5</accession>